<proteinExistence type="predicted"/>
<dbReference type="SMART" id="SM00560">
    <property type="entry name" value="LamGL"/>
    <property type="match status" value="1"/>
</dbReference>
<gene>
    <name evidence="5" type="ORF">ACFOWE_30935</name>
</gene>
<feature type="region of interest" description="Disordered" evidence="3">
    <location>
        <begin position="321"/>
        <end position="358"/>
    </location>
</feature>
<dbReference type="RefSeq" id="WP_377294108.1">
    <property type="nucleotide sequence ID" value="NZ_JBHSBM010000054.1"/>
</dbReference>
<dbReference type="Proteomes" id="UP001595850">
    <property type="component" value="Unassembled WGS sequence"/>
</dbReference>
<dbReference type="Pfam" id="PF14040">
    <property type="entry name" value="DNase_NucA_NucB"/>
    <property type="match status" value="1"/>
</dbReference>
<evidence type="ECO:0000259" key="4">
    <source>
        <dbReference type="SMART" id="SM00560"/>
    </source>
</evidence>
<dbReference type="Pfam" id="PF13385">
    <property type="entry name" value="Laminin_G_3"/>
    <property type="match status" value="1"/>
</dbReference>
<dbReference type="Gene3D" id="2.60.120.200">
    <property type="match status" value="1"/>
</dbReference>
<evidence type="ECO:0000256" key="3">
    <source>
        <dbReference type="SAM" id="MobiDB-lite"/>
    </source>
</evidence>
<feature type="region of interest" description="Disordered" evidence="3">
    <location>
        <begin position="649"/>
        <end position="672"/>
    </location>
</feature>
<feature type="compositionally biased region" description="Polar residues" evidence="3">
    <location>
        <begin position="321"/>
        <end position="342"/>
    </location>
</feature>
<organism evidence="5 6">
    <name type="scientific">Planomonospora corallina</name>
    <dbReference type="NCBI Taxonomy" id="1806052"/>
    <lineage>
        <taxon>Bacteria</taxon>
        <taxon>Bacillati</taxon>
        <taxon>Actinomycetota</taxon>
        <taxon>Actinomycetes</taxon>
        <taxon>Streptosporangiales</taxon>
        <taxon>Streptosporangiaceae</taxon>
        <taxon>Planomonospora</taxon>
    </lineage>
</organism>
<dbReference type="InterPro" id="IPR013320">
    <property type="entry name" value="ConA-like_dom_sf"/>
</dbReference>
<sequence length="807" mass="88162">MRWILKRYTITIPADTLADAWKVRWRARAVSSTASSAWSDWRSFTVSLPKPTATGLIITPSKVVDGVTVSTTLTPTLKATVTHPAGQVLRAEAEIEHDPAAPAGQGSGQIWTGSVDNVASGTQASLTVPAATLTDGWKVRWRTRAVTEQASSAWSDWQQVTVDVTQPGEEPLAQTTGPVIRTDESFTAAAWLRWSDKDGDYSVIEQKGTHQAPFRIGNTPDHGLVFTLTSADSADATVEGVLSGVEPPVGEWFHLAGVYDTTAKTAALYLNGELLATSPVGAPGWNAGSAMTLGTKVEGGIDDVHVYQRPLDATAVGALSGITTPQPTTPAAKNTAPSAESTTPERERATGADNESSVAASNLPAFNYDRVNSLGDCTKLRENFDQRYSTPGWVDLRPYSACYSKFIAYGDWTYHATEPGKYPPKPDDGYKVESTVVMHTYLGNNDGTDVVGGGDRKFNEIAVWTQLDKIQGYDDGEPTDDFDDVKKLQLDVQPTGSDGADCVVTSGKPRRVSLREWKENGIQKWVVTSRVARDDVHNCTIRPLLFEFGGISWFNEQRPLWGKIEFENVLGNIRLPFGIQAIGLPTGSRSEFPPVARCDYKTFSKNIQARMHTGACIFTDANRIFTMRRSDTQIKQVVDHVDKALKQPSETVPKLPPLDAQGQPQSKVMPGDIDAPLKITVGGDEYTNPAWMWLVRGTDPPNTPKKNTLTYKNRLAIGPACRVQKASLRSAGKWPANVIVNGKSVPALQCDEYPFASTKNGASAAKGHFSIMYVDREDNRTHGEYLAAFYSRYRVGDDNRFWVRIVN</sequence>
<evidence type="ECO:0000256" key="1">
    <source>
        <dbReference type="ARBA" id="ARBA00022729"/>
    </source>
</evidence>
<dbReference type="InterPro" id="IPR029476">
    <property type="entry name" value="DNase_NucA_NucB"/>
</dbReference>
<dbReference type="EMBL" id="JBHSBM010000054">
    <property type="protein sequence ID" value="MFC4062730.1"/>
    <property type="molecule type" value="Genomic_DNA"/>
</dbReference>
<reference evidence="6" key="1">
    <citation type="journal article" date="2019" name="Int. J. Syst. Evol. Microbiol.">
        <title>The Global Catalogue of Microorganisms (GCM) 10K type strain sequencing project: providing services to taxonomists for standard genome sequencing and annotation.</title>
        <authorList>
            <consortium name="The Broad Institute Genomics Platform"/>
            <consortium name="The Broad Institute Genome Sequencing Center for Infectious Disease"/>
            <person name="Wu L."/>
            <person name="Ma J."/>
        </authorList>
    </citation>
    <scope>NUCLEOTIDE SEQUENCE [LARGE SCALE GENOMIC DNA]</scope>
    <source>
        <strain evidence="6">TBRC 4489</strain>
    </source>
</reference>
<dbReference type="InterPro" id="IPR006558">
    <property type="entry name" value="LamG-like"/>
</dbReference>
<keyword evidence="2" id="KW-1015">Disulfide bond</keyword>
<evidence type="ECO:0000256" key="2">
    <source>
        <dbReference type="ARBA" id="ARBA00023157"/>
    </source>
</evidence>
<name>A0ABV8ILN6_9ACTN</name>
<protein>
    <submittedName>
        <fullName evidence="5">LamG-like jellyroll fold domain-containing protein</fullName>
    </submittedName>
</protein>
<comment type="caution">
    <text evidence="5">The sequence shown here is derived from an EMBL/GenBank/DDBJ whole genome shotgun (WGS) entry which is preliminary data.</text>
</comment>
<evidence type="ECO:0000313" key="6">
    <source>
        <dbReference type="Proteomes" id="UP001595850"/>
    </source>
</evidence>
<feature type="domain" description="LamG-like jellyroll fold" evidence="4">
    <location>
        <begin position="184"/>
        <end position="314"/>
    </location>
</feature>
<evidence type="ECO:0000313" key="5">
    <source>
        <dbReference type="EMBL" id="MFC4062730.1"/>
    </source>
</evidence>
<accession>A0ABV8ILN6</accession>
<dbReference type="SUPFAM" id="SSF49899">
    <property type="entry name" value="Concanavalin A-like lectins/glucanases"/>
    <property type="match status" value="1"/>
</dbReference>
<keyword evidence="6" id="KW-1185">Reference proteome</keyword>
<keyword evidence="1" id="KW-0732">Signal</keyword>